<keyword evidence="3" id="KW-1185">Reference proteome</keyword>
<evidence type="ECO:0000256" key="1">
    <source>
        <dbReference type="PROSITE-ProRule" id="PRU00023"/>
    </source>
</evidence>
<dbReference type="Pfam" id="PF12796">
    <property type="entry name" value="Ank_2"/>
    <property type="match status" value="1"/>
</dbReference>
<dbReference type="InterPro" id="IPR002110">
    <property type="entry name" value="Ankyrin_rpt"/>
</dbReference>
<dbReference type="PROSITE" id="PS50297">
    <property type="entry name" value="ANK_REP_REGION"/>
    <property type="match status" value="1"/>
</dbReference>
<feature type="repeat" description="ANK" evidence="1">
    <location>
        <begin position="496"/>
        <end position="523"/>
    </location>
</feature>
<dbReference type="InterPro" id="IPR036770">
    <property type="entry name" value="Ankyrin_rpt-contain_sf"/>
</dbReference>
<keyword evidence="1" id="KW-0040">ANK repeat</keyword>
<name>A0A7D3VTD9_ACTVE</name>
<proteinExistence type="predicted"/>
<sequence>MIRRGGRVVSDAPAFGSPMPPEELRAWQRVRRYRVPRWMIEQAERHRRAGDWRGACAAARMDAAFTLDGVARDFGAGVARRLAGDLRHFVPDLLRWHLPRGPGDMTVFDEHLMFLLARYDDRDAILQVSGPPSLDAPQRLRLTFGPAGPHTGRDWTGARHLFDDRYGGSLIADYGGAGRLPFFHADGTPRAPHELPASDPGPGDAMARAEWSIMRCEDGDVAGAFGAAGFEVRPPADPAELGGFMDGLRRRVGRPPVLAARLRRLAAAENGPVTTVIGSPYVPREMVAAEADGDGGRLLLRPAEPGEYRSAKAANDWHQPFPDADLLRAGLIGPDELHPLVRSALFPARPAATGPVGPPDPEPPGPVRVRCRGEWHEVRWSGGALTGPHDPQDERREQALRALGGRISGCFTVQRVWRTGRGRLPRALRRQRSELFLRAVHGDTPGVLRMLDAGMDPCVRDAQGRSLLHFLHAMNHRLVMPRLLAAGLDVNARDRSGRTPLSVAVTAHGSPALVRALLEAGADTRPGGAGPGFPGSFRRLVERAEREDLLPLLDGS</sequence>
<reference evidence="2 3" key="1">
    <citation type="submission" date="2020-05" db="EMBL/GenBank/DDBJ databases">
        <title>Actinomadura verrucosospora NRRL-B18236 (PFL_A860) Genome sequencing and assembly.</title>
        <authorList>
            <person name="Samborskyy M."/>
        </authorList>
    </citation>
    <scope>NUCLEOTIDE SEQUENCE [LARGE SCALE GENOMIC DNA]</scope>
    <source>
        <strain evidence="2 3">NRRL:B18236</strain>
    </source>
</reference>
<dbReference type="SUPFAM" id="SSF48403">
    <property type="entry name" value="Ankyrin repeat"/>
    <property type="match status" value="1"/>
</dbReference>
<protein>
    <submittedName>
        <fullName evidence="2">PE-PGRS family protein</fullName>
    </submittedName>
</protein>
<organism evidence="2 3">
    <name type="scientific">Actinomadura verrucosospora</name>
    <dbReference type="NCBI Taxonomy" id="46165"/>
    <lineage>
        <taxon>Bacteria</taxon>
        <taxon>Bacillati</taxon>
        <taxon>Actinomycetota</taxon>
        <taxon>Actinomycetes</taxon>
        <taxon>Streptosporangiales</taxon>
        <taxon>Thermomonosporaceae</taxon>
        <taxon>Actinomadura</taxon>
    </lineage>
</organism>
<evidence type="ECO:0000313" key="2">
    <source>
        <dbReference type="EMBL" id="QKG20374.1"/>
    </source>
</evidence>
<dbReference type="AlphaFoldDB" id="A0A7D3VTD9"/>
<accession>A0A7D3VTD9</accession>
<gene>
    <name evidence="2" type="ORF">ACTIVE_2012</name>
</gene>
<feature type="repeat" description="ANK" evidence="1">
    <location>
        <begin position="463"/>
        <end position="495"/>
    </location>
</feature>
<evidence type="ECO:0000313" key="3">
    <source>
        <dbReference type="Proteomes" id="UP000501240"/>
    </source>
</evidence>
<dbReference type="EMBL" id="CP053892">
    <property type="protein sequence ID" value="QKG20374.1"/>
    <property type="molecule type" value="Genomic_DNA"/>
</dbReference>
<dbReference type="Gene3D" id="1.25.40.20">
    <property type="entry name" value="Ankyrin repeat-containing domain"/>
    <property type="match status" value="1"/>
</dbReference>
<dbReference type="PROSITE" id="PS50088">
    <property type="entry name" value="ANK_REPEAT"/>
    <property type="match status" value="2"/>
</dbReference>
<dbReference type="Proteomes" id="UP000501240">
    <property type="component" value="Chromosome"/>
</dbReference>